<dbReference type="OrthoDB" id="5430620at2759"/>
<dbReference type="InterPro" id="IPR052820">
    <property type="entry name" value="PhiA_domain"/>
</dbReference>
<feature type="signal peptide" evidence="1">
    <location>
        <begin position="1"/>
        <end position="19"/>
    </location>
</feature>
<organism evidence="2 3">
    <name type="scientific">Glarea lozoyensis (strain ATCC 74030 / MF5533)</name>
    <dbReference type="NCBI Taxonomy" id="1104152"/>
    <lineage>
        <taxon>Eukaryota</taxon>
        <taxon>Fungi</taxon>
        <taxon>Dikarya</taxon>
        <taxon>Ascomycota</taxon>
        <taxon>Pezizomycotina</taxon>
        <taxon>Leotiomycetes</taxon>
        <taxon>Helotiales</taxon>
        <taxon>Helotiaceae</taxon>
        <taxon>Glarea</taxon>
    </lineage>
</organism>
<gene>
    <name evidence="2" type="ORF">M7I_7049</name>
</gene>
<comment type="caution">
    <text evidence="2">The sequence shown here is derived from an EMBL/GenBank/DDBJ whole genome shotgun (WGS) entry which is preliminary data.</text>
</comment>
<evidence type="ECO:0000313" key="3">
    <source>
        <dbReference type="Proteomes" id="UP000005446"/>
    </source>
</evidence>
<name>H0EW87_GLAL7</name>
<keyword evidence="1" id="KW-0732">Signal</keyword>
<dbReference type="Proteomes" id="UP000005446">
    <property type="component" value="Unassembled WGS sequence"/>
</dbReference>
<dbReference type="InParanoid" id="H0EW87"/>
<proteinExistence type="predicted"/>
<reference evidence="2 3" key="1">
    <citation type="journal article" date="2012" name="Eukaryot. Cell">
        <title>Genome sequence of the fungus Glarea lozoyensis: the first genome sequence of a species from the Helotiaceae family.</title>
        <authorList>
            <person name="Youssar L."/>
            <person name="Gruening B.A."/>
            <person name="Erxleben A."/>
            <person name="Guenther S."/>
            <person name="Huettel W."/>
        </authorList>
    </citation>
    <scope>NUCLEOTIDE SEQUENCE [LARGE SCALE GENOMIC DNA]</scope>
    <source>
        <strain evidence="3">ATCC 74030 / MF5533</strain>
    </source>
</reference>
<evidence type="ECO:0000256" key="1">
    <source>
        <dbReference type="SAM" id="SignalP"/>
    </source>
</evidence>
<dbReference type="HOGENOM" id="CLU_078556_0_1_1"/>
<dbReference type="EMBL" id="AGUE01000203">
    <property type="protein sequence ID" value="EHK97207.1"/>
    <property type="molecule type" value="Genomic_DNA"/>
</dbReference>
<dbReference type="AlphaFoldDB" id="H0EW87"/>
<keyword evidence="3" id="KW-1185">Reference proteome</keyword>
<sequence length="192" mass="20281">MHPTTILLSALTLLTPTTATLFTLLASQPGNPLNGKPINAAGGSFYIGLPLPSTYCPPENKPNCPTGFATVFANTPDTLWVEVPGGQSTYILPTGEIRYAAAHSTFVPPGAYQGGWLNVTVFDLEPQPIKLAGWFPWPAPGQGGITACPTPSEGVYLINAKTPGFTRTDCVDLLGLKPAMQVEGEFGAWSYT</sequence>
<accession>H0EW87</accession>
<feature type="chain" id="PRO_5003531826" description="Ubiquitin 3 binding protein But2 C-terminal domain-containing protein" evidence="1">
    <location>
        <begin position="20"/>
        <end position="192"/>
    </location>
</feature>
<dbReference type="PANTHER" id="PTHR42047:SF1">
    <property type="entry name" value="PROTEIN, PUTATIVE (AFU_ORTHOLOGUE AFUA_6G03560)-RELATED"/>
    <property type="match status" value="1"/>
</dbReference>
<evidence type="ECO:0008006" key="4">
    <source>
        <dbReference type="Google" id="ProtNLM"/>
    </source>
</evidence>
<evidence type="ECO:0000313" key="2">
    <source>
        <dbReference type="EMBL" id="EHK97207.1"/>
    </source>
</evidence>
<protein>
    <recommendedName>
        <fullName evidence="4">Ubiquitin 3 binding protein But2 C-terminal domain-containing protein</fullName>
    </recommendedName>
</protein>
<dbReference type="PANTHER" id="PTHR42047">
    <property type="entry name" value="PROTEIN, PUTATIVE (AFU_ORTHOLOGUE AFUA_6G03560)-RELATED"/>
    <property type="match status" value="1"/>
</dbReference>